<dbReference type="Proteomes" id="UP001239111">
    <property type="component" value="Chromosome 1"/>
</dbReference>
<keyword evidence="2" id="KW-1185">Reference proteome</keyword>
<evidence type="ECO:0000313" key="2">
    <source>
        <dbReference type="Proteomes" id="UP001239111"/>
    </source>
</evidence>
<gene>
    <name evidence="1" type="ORF">QAD02_023148</name>
</gene>
<name>A0ACC2PUT7_9HYME</name>
<accession>A0ACC2PUT7</accession>
<proteinExistence type="predicted"/>
<sequence length="557" mass="62624">MIQKVLLTLGFLICSEAFTVKQLIYPGQNEYFELPIIHINDFHARFVQTNKASSTCHDEEKTDCIGGLARVVTAIQQIKREHPNAIFLNAGDHYQGTLWYNVHRWNATVHFMNKLPHDVMTIGNHDFDDGIEGLIPFLQRSKSPIVVTNIDDTEEPSMKGLYENSTIIVRGNRKIGVIGVIIKSTNTLSSPGKLKFLDEVESVNEEAKRLKAQGIDIIIVLSHVGLDIDKIMAASCPDVDVIVGGHSHSFLFTGNPPSGEVPEDEYPVIVTQSKTNRTVLIVQAASYTKYLGNLTVWFDSQGEVVDWQGDPITLDHFIEQDAETLEELKPWEEPVKALEKSVVGETKNYLNSTCRIGECNLSNLITDAMVHSFMNKSKDSRYWTYAAISCMNVGGIRSDIPPGNITYGDVVVTQPFENTWDAVELRGDDLKTALEESVKRSLRKDIFVGSGFLQWSGIRVTYNLSNPFNSRVVNMKVRCQKCSSPRFEDLDVTQWYRIIVPSFILSGGDNMTTIKTKHRNHEPGSLDTPQIIDFLKSISPFRYEKDGRLKFVGEWSG</sequence>
<evidence type="ECO:0000313" key="1">
    <source>
        <dbReference type="EMBL" id="KAJ8687354.1"/>
    </source>
</evidence>
<reference evidence="1" key="1">
    <citation type="submission" date="2023-04" db="EMBL/GenBank/DDBJ databases">
        <title>A chromosome-level genome assembly of the parasitoid wasp Eretmocerus hayati.</title>
        <authorList>
            <person name="Zhong Y."/>
            <person name="Liu S."/>
            <person name="Liu Y."/>
        </authorList>
    </citation>
    <scope>NUCLEOTIDE SEQUENCE</scope>
    <source>
        <strain evidence="1">ZJU_SS_LIU_2023</strain>
    </source>
</reference>
<protein>
    <submittedName>
        <fullName evidence="1">Uncharacterized protein</fullName>
    </submittedName>
</protein>
<dbReference type="EMBL" id="CM056741">
    <property type="protein sequence ID" value="KAJ8687354.1"/>
    <property type="molecule type" value="Genomic_DNA"/>
</dbReference>
<organism evidence="1 2">
    <name type="scientific">Eretmocerus hayati</name>
    <dbReference type="NCBI Taxonomy" id="131215"/>
    <lineage>
        <taxon>Eukaryota</taxon>
        <taxon>Metazoa</taxon>
        <taxon>Ecdysozoa</taxon>
        <taxon>Arthropoda</taxon>
        <taxon>Hexapoda</taxon>
        <taxon>Insecta</taxon>
        <taxon>Pterygota</taxon>
        <taxon>Neoptera</taxon>
        <taxon>Endopterygota</taxon>
        <taxon>Hymenoptera</taxon>
        <taxon>Apocrita</taxon>
        <taxon>Proctotrupomorpha</taxon>
        <taxon>Chalcidoidea</taxon>
        <taxon>Aphelinidae</taxon>
        <taxon>Aphelininae</taxon>
        <taxon>Eretmocerus</taxon>
    </lineage>
</organism>
<comment type="caution">
    <text evidence="1">The sequence shown here is derived from an EMBL/GenBank/DDBJ whole genome shotgun (WGS) entry which is preliminary data.</text>
</comment>